<feature type="binding site" evidence="8">
    <location>
        <position position="328"/>
    </location>
    <ligand>
        <name>Mn(2+)</name>
        <dbReference type="ChEBI" id="CHEBI:29035"/>
        <label>1</label>
    </ligand>
</feature>
<evidence type="ECO:0000256" key="2">
    <source>
        <dbReference type="ARBA" id="ARBA00000967"/>
    </source>
</evidence>
<comment type="catalytic activity">
    <reaction evidence="2 8">
        <text>Release of an N-terminal amino acid, preferentially leucine, but not glutamic or aspartic acids.</text>
        <dbReference type="EC" id="3.4.11.10"/>
    </reaction>
</comment>
<dbReference type="eggNOG" id="COG0260">
    <property type="taxonomic scope" value="Bacteria"/>
</dbReference>
<accession>B3DZ80</accession>
<evidence type="ECO:0000313" key="10">
    <source>
        <dbReference type="EMBL" id="ACD84172.1"/>
    </source>
</evidence>
<dbReference type="AlphaFoldDB" id="B3DZ80"/>
<organism evidence="10 11">
    <name type="scientific">Methylacidiphilum infernorum (isolate V4)</name>
    <name type="common">Methylokorus infernorum (strain V4)</name>
    <dbReference type="NCBI Taxonomy" id="481448"/>
    <lineage>
        <taxon>Bacteria</taxon>
        <taxon>Pseudomonadati</taxon>
        <taxon>Verrucomicrobiota</taxon>
        <taxon>Methylacidiphilae</taxon>
        <taxon>Methylacidiphilales</taxon>
        <taxon>Methylacidiphilaceae</taxon>
        <taxon>Methylacidiphilum (ex Ratnadevi et al. 2023)</taxon>
    </lineage>
</organism>
<sequence length="483" mass="52816">MTTMNIHLQKAFPGRGDKVVFVEEGKFQKEGVSALEFEGKKLSSLLWREPWGRILYVGIGGPPYTRDTLRKAAGLGVKSLLKIGARDITLDFSNHPDFLPHVDAAVEGAMLGSYRFEEFKEEKAKRKNNLEELRVVTGEIPDSLLQDIEKAVRQAQEIAHAVNYVRAIGNMPANYVTPETLSQKAVELAGKRKALYVEVFDKERLEKEGFGGLTSVGKGSANEPRLIVLDYRGEGSSSRPVLVVGKAITFDSGGISIKPGEHMDEMKYDKMGGCAVLGIVDAVSRLGLPLRLVGIIAAAENMPGGHAYRPGDILRTYGGKTVEVLNTDAEGRIVLADALAYGIEKFNPGLVFDLATLTGACIVAIGKQKAGLFSNREDIAEFLWKKSEDYGDPLWPLPLGEEFDEAITSDVALVKNVGGREGGACTAASFLRKWVGEVPWVHLDIAGPAWITKEYPYLEKGATGFGVRLICRYLMKRLEEKSL</sequence>
<dbReference type="NCBIfam" id="NF002074">
    <property type="entry name" value="PRK00913.1-4"/>
    <property type="match status" value="1"/>
</dbReference>
<dbReference type="SUPFAM" id="SSF53187">
    <property type="entry name" value="Zn-dependent exopeptidases"/>
    <property type="match status" value="1"/>
</dbReference>
<keyword evidence="4 8" id="KW-0031">Aminopeptidase</keyword>
<dbReference type="Pfam" id="PF02789">
    <property type="entry name" value="Peptidase_M17_N"/>
    <property type="match status" value="1"/>
</dbReference>
<comment type="catalytic activity">
    <reaction evidence="1 8">
        <text>Release of an N-terminal amino acid, Xaa-|-Yaa-, in which Xaa is preferably Leu, but may be other amino acids including Pro although not Arg or Lys, and Yaa may be Pro. Amino acid amides and methyl esters are also readily hydrolyzed, but rates on arylamides are exceedingly low.</text>
        <dbReference type="EC" id="3.4.11.1"/>
    </reaction>
</comment>
<dbReference type="KEGG" id="min:Minf_2118"/>
<dbReference type="SUPFAM" id="SSF52949">
    <property type="entry name" value="Macro domain-like"/>
    <property type="match status" value="1"/>
</dbReference>
<keyword evidence="5 8" id="KW-0645">Protease</keyword>
<dbReference type="Pfam" id="PF00883">
    <property type="entry name" value="Peptidase_M17"/>
    <property type="match status" value="1"/>
</dbReference>
<feature type="binding site" evidence="8">
    <location>
        <position position="251"/>
    </location>
    <ligand>
        <name>Mn(2+)</name>
        <dbReference type="ChEBI" id="CHEBI:29035"/>
        <label>1</label>
    </ligand>
</feature>
<dbReference type="PANTHER" id="PTHR11963">
    <property type="entry name" value="LEUCINE AMINOPEPTIDASE-RELATED"/>
    <property type="match status" value="1"/>
</dbReference>
<feature type="domain" description="Cytosol aminopeptidase" evidence="9">
    <location>
        <begin position="326"/>
        <end position="333"/>
    </location>
</feature>
<evidence type="ECO:0000313" key="11">
    <source>
        <dbReference type="Proteomes" id="UP000009149"/>
    </source>
</evidence>
<evidence type="ECO:0000256" key="3">
    <source>
        <dbReference type="ARBA" id="ARBA00009528"/>
    </source>
</evidence>
<keyword evidence="8" id="KW-0963">Cytoplasm</keyword>
<gene>
    <name evidence="10" type="primary">pepB</name>
    <name evidence="8" type="synonym">pepA</name>
    <name evidence="10" type="ordered locus">Minf_2118</name>
</gene>
<dbReference type="InterPro" id="IPR000819">
    <property type="entry name" value="Peptidase_M17_C"/>
</dbReference>
<comment type="function">
    <text evidence="8">Presumably involved in the processing and regular turnover of intracellular proteins. Catalyzes the removal of unsubstituted N-terminal amino acids from various peptides.</text>
</comment>
<evidence type="ECO:0000256" key="1">
    <source>
        <dbReference type="ARBA" id="ARBA00000135"/>
    </source>
</evidence>
<dbReference type="Proteomes" id="UP000009149">
    <property type="component" value="Chromosome"/>
</dbReference>
<dbReference type="PRINTS" id="PR00481">
    <property type="entry name" value="LAMNOPPTDASE"/>
</dbReference>
<keyword evidence="8" id="KW-0479">Metal-binding</keyword>
<feature type="binding site" evidence="8">
    <location>
        <position position="330"/>
    </location>
    <ligand>
        <name>Mn(2+)</name>
        <dbReference type="ChEBI" id="CHEBI:29035"/>
        <label>1</label>
    </ligand>
</feature>
<feature type="binding site" evidence="8">
    <location>
        <position position="330"/>
    </location>
    <ligand>
        <name>Mn(2+)</name>
        <dbReference type="ChEBI" id="CHEBI:29035"/>
        <label>2</label>
    </ligand>
</feature>
<proteinExistence type="inferred from homology"/>
<dbReference type="HAMAP" id="MF_00181">
    <property type="entry name" value="Cytosol_peptidase_M17"/>
    <property type="match status" value="1"/>
</dbReference>
<reference evidence="10 11" key="1">
    <citation type="journal article" date="2008" name="Biol. Direct">
        <title>Complete genome sequence of the extremely acidophilic methanotroph isolate V4, Methylacidiphilum infernorum, a representative of the bacterial phylum Verrucomicrobia.</title>
        <authorList>
            <person name="Hou S."/>
            <person name="Makarova K.S."/>
            <person name="Saw J.H."/>
            <person name="Senin P."/>
            <person name="Ly B.V."/>
            <person name="Zhou Z."/>
            <person name="Ren Y."/>
            <person name="Wang J."/>
            <person name="Galperin M.Y."/>
            <person name="Omelchenko M.V."/>
            <person name="Wolf Y.I."/>
            <person name="Yutin N."/>
            <person name="Koonin E.V."/>
            <person name="Stott M.B."/>
            <person name="Mountain B.W."/>
            <person name="Crowe M.A."/>
            <person name="Smirnova A.V."/>
            <person name="Dunfield P.F."/>
            <person name="Feng L."/>
            <person name="Wang L."/>
            <person name="Alam M."/>
        </authorList>
    </citation>
    <scope>NUCLEOTIDE SEQUENCE [LARGE SCALE GENOMIC DNA]</scope>
    <source>
        <strain evidence="11">Isolate V4</strain>
    </source>
</reference>
<dbReference type="GO" id="GO:0005737">
    <property type="term" value="C:cytoplasm"/>
    <property type="evidence" value="ECO:0007669"/>
    <property type="project" value="UniProtKB-SubCell"/>
</dbReference>
<dbReference type="PROSITE" id="PS00631">
    <property type="entry name" value="CYTOSOL_AP"/>
    <property type="match status" value="1"/>
</dbReference>
<dbReference type="CDD" id="cd00433">
    <property type="entry name" value="Peptidase_M17"/>
    <property type="match status" value="1"/>
</dbReference>
<feature type="active site" evidence="8">
    <location>
        <position position="258"/>
    </location>
</feature>
<dbReference type="Gene3D" id="3.40.630.10">
    <property type="entry name" value="Zn peptidases"/>
    <property type="match status" value="1"/>
</dbReference>
<protein>
    <recommendedName>
        <fullName evidence="8">Probable cytosol aminopeptidase</fullName>
        <ecNumber evidence="8">3.4.11.1</ecNumber>
    </recommendedName>
    <alternativeName>
        <fullName evidence="8">Leucine aminopeptidase</fullName>
        <shortName evidence="8">LAP</shortName>
        <ecNumber evidence="8">3.4.11.10</ecNumber>
    </alternativeName>
    <alternativeName>
        <fullName evidence="8">Leucyl aminopeptidase</fullName>
    </alternativeName>
</protein>
<evidence type="ECO:0000256" key="8">
    <source>
        <dbReference type="HAMAP-Rule" id="MF_00181"/>
    </source>
</evidence>
<dbReference type="InterPro" id="IPR011356">
    <property type="entry name" value="Leucine_aapep/pepB"/>
</dbReference>
<comment type="subcellular location">
    <subcellularLocation>
        <location evidence="8">Cytoplasm</location>
    </subcellularLocation>
</comment>
<comment type="cofactor">
    <cofactor evidence="8">
        <name>Mn(2+)</name>
        <dbReference type="ChEBI" id="CHEBI:29035"/>
    </cofactor>
    <text evidence="8">Binds 2 manganese ions per subunit.</text>
</comment>
<name>B3DZ80_METI4</name>
<keyword evidence="6 8" id="KW-0378">Hydrolase</keyword>
<dbReference type="InterPro" id="IPR043472">
    <property type="entry name" value="Macro_dom-like"/>
</dbReference>
<dbReference type="NCBIfam" id="NF002073">
    <property type="entry name" value="PRK00913.1-2"/>
    <property type="match status" value="1"/>
</dbReference>
<evidence type="ECO:0000256" key="4">
    <source>
        <dbReference type="ARBA" id="ARBA00022438"/>
    </source>
</evidence>
<feature type="active site" evidence="8">
    <location>
        <position position="332"/>
    </location>
</feature>
<dbReference type="InterPro" id="IPR008283">
    <property type="entry name" value="Peptidase_M17_N"/>
</dbReference>
<dbReference type="STRING" id="481448.Minf_2118"/>
<dbReference type="HOGENOM" id="CLU_013734_2_2_0"/>
<dbReference type="GO" id="GO:0006508">
    <property type="term" value="P:proteolysis"/>
    <property type="evidence" value="ECO:0007669"/>
    <property type="project" value="UniProtKB-KW"/>
</dbReference>
<dbReference type="InterPro" id="IPR023042">
    <property type="entry name" value="Peptidase_M17_leu_NH2_pept"/>
</dbReference>
<dbReference type="PANTHER" id="PTHR11963:SF23">
    <property type="entry name" value="CYTOSOL AMINOPEPTIDASE"/>
    <property type="match status" value="1"/>
</dbReference>
<dbReference type="EC" id="3.4.11.10" evidence="8"/>
<dbReference type="Gene3D" id="3.40.220.10">
    <property type="entry name" value="Leucine Aminopeptidase, subunit E, domain 1"/>
    <property type="match status" value="1"/>
</dbReference>
<evidence type="ECO:0000256" key="7">
    <source>
        <dbReference type="ARBA" id="ARBA00023211"/>
    </source>
</evidence>
<feature type="binding site" evidence="8">
    <location>
        <position position="269"/>
    </location>
    <ligand>
        <name>Mn(2+)</name>
        <dbReference type="ChEBI" id="CHEBI:29035"/>
        <label>2</label>
    </ligand>
</feature>
<dbReference type="GO" id="GO:0030145">
    <property type="term" value="F:manganese ion binding"/>
    <property type="evidence" value="ECO:0007669"/>
    <property type="project" value="UniProtKB-UniRule"/>
</dbReference>
<comment type="similarity">
    <text evidence="3 8">Belongs to the peptidase M17 family.</text>
</comment>
<feature type="binding site" evidence="8">
    <location>
        <position position="246"/>
    </location>
    <ligand>
        <name>Mn(2+)</name>
        <dbReference type="ChEBI" id="CHEBI:29035"/>
        <label>2</label>
    </ligand>
</feature>
<dbReference type="EMBL" id="CP000975">
    <property type="protein sequence ID" value="ACD84172.1"/>
    <property type="molecule type" value="Genomic_DNA"/>
</dbReference>
<dbReference type="GO" id="GO:0070006">
    <property type="term" value="F:metalloaminopeptidase activity"/>
    <property type="evidence" value="ECO:0007669"/>
    <property type="project" value="InterPro"/>
</dbReference>
<evidence type="ECO:0000256" key="5">
    <source>
        <dbReference type="ARBA" id="ARBA00022670"/>
    </source>
</evidence>
<evidence type="ECO:0000256" key="6">
    <source>
        <dbReference type="ARBA" id="ARBA00022801"/>
    </source>
</evidence>
<evidence type="ECO:0000259" key="9">
    <source>
        <dbReference type="PROSITE" id="PS00631"/>
    </source>
</evidence>
<dbReference type="EC" id="3.4.11.1" evidence="8"/>
<feature type="binding site" evidence="8">
    <location>
        <position position="251"/>
    </location>
    <ligand>
        <name>Mn(2+)</name>
        <dbReference type="ChEBI" id="CHEBI:29035"/>
        <label>2</label>
    </ligand>
</feature>
<keyword evidence="7 8" id="KW-0464">Manganese</keyword>